<dbReference type="Gene3D" id="1.25.40.20">
    <property type="entry name" value="Ankyrin repeat-containing domain"/>
    <property type="match status" value="4"/>
</dbReference>
<dbReference type="InterPro" id="IPR027417">
    <property type="entry name" value="P-loop_NTPase"/>
</dbReference>
<dbReference type="SUPFAM" id="SSF48403">
    <property type="entry name" value="Ankyrin repeat"/>
    <property type="match status" value="2"/>
</dbReference>
<evidence type="ECO:0000256" key="2">
    <source>
        <dbReference type="ARBA" id="ARBA00022737"/>
    </source>
</evidence>
<evidence type="ECO:0000259" key="7">
    <source>
        <dbReference type="Pfam" id="PF00569"/>
    </source>
</evidence>
<feature type="domain" description="Nephrocystin 3-like N-terminal" evidence="8">
    <location>
        <begin position="200"/>
        <end position="367"/>
    </location>
</feature>
<dbReference type="InterPro" id="IPR043145">
    <property type="entry name" value="Znf_ZZ_sf"/>
</dbReference>
<dbReference type="InterPro" id="IPR000433">
    <property type="entry name" value="Znf_ZZ"/>
</dbReference>
<protein>
    <recommendedName>
        <fullName evidence="11">ZZ-type domain-containing protein</fullName>
    </recommendedName>
</protein>
<dbReference type="InterPro" id="IPR051165">
    <property type="entry name" value="Multifunctional_ANK_Repeat"/>
</dbReference>
<feature type="domain" description="ZZ-type" evidence="7">
    <location>
        <begin position="1137"/>
        <end position="1170"/>
    </location>
</feature>
<keyword evidence="1" id="KW-0479">Metal-binding</keyword>
<evidence type="ECO:0008006" key="11">
    <source>
        <dbReference type="Google" id="ProtNLM"/>
    </source>
</evidence>
<keyword evidence="2" id="KW-0677">Repeat</keyword>
<dbReference type="Pfam" id="PF24883">
    <property type="entry name" value="NPHP3_N"/>
    <property type="match status" value="1"/>
</dbReference>
<proteinExistence type="predicted"/>
<dbReference type="PANTHER" id="PTHR24123">
    <property type="entry name" value="ANKYRIN REPEAT-CONTAINING"/>
    <property type="match status" value="1"/>
</dbReference>
<dbReference type="SUPFAM" id="SSF57850">
    <property type="entry name" value="RING/U-box"/>
    <property type="match status" value="1"/>
</dbReference>
<dbReference type="VEuPathDB" id="FungiDB:JI435_125600"/>
<name>Q0U6Q4_PHANO</name>
<feature type="repeat" description="ANK" evidence="6">
    <location>
        <begin position="790"/>
        <end position="822"/>
    </location>
</feature>
<dbReference type="OMA" id="YFNFRER"/>
<feature type="repeat" description="ANK" evidence="6">
    <location>
        <begin position="706"/>
        <end position="738"/>
    </location>
</feature>
<accession>Q0U6Q4</accession>
<dbReference type="GeneID" id="5979692"/>
<organism evidence="9 10">
    <name type="scientific">Phaeosphaeria nodorum (strain SN15 / ATCC MYA-4574 / FGSC 10173)</name>
    <name type="common">Glume blotch fungus</name>
    <name type="synonym">Parastagonospora nodorum</name>
    <dbReference type="NCBI Taxonomy" id="321614"/>
    <lineage>
        <taxon>Eukaryota</taxon>
        <taxon>Fungi</taxon>
        <taxon>Dikarya</taxon>
        <taxon>Ascomycota</taxon>
        <taxon>Pezizomycotina</taxon>
        <taxon>Dothideomycetes</taxon>
        <taxon>Pleosporomycetidae</taxon>
        <taxon>Pleosporales</taxon>
        <taxon>Pleosporineae</taxon>
        <taxon>Phaeosphaeriaceae</taxon>
        <taxon>Parastagonospora</taxon>
    </lineage>
</organism>
<evidence type="ECO:0000259" key="8">
    <source>
        <dbReference type="Pfam" id="PF24883"/>
    </source>
</evidence>
<dbReference type="HOGENOM" id="CLU_000288_34_23_1"/>
<dbReference type="KEGG" id="pno:SNOG_12560"/>
<gene>
    <name evidence="9" type="ORF">SNOG_12560</name>
</gene>
<dbReference type="InterPro" id="IPR036770">
    <property type="entry name" value="Ankyrin_rpt-contain_sf"/>
</dbReference>
<feature type="repeat" description="ANK" evidence="6">
    <location>
        <begin position="889"/>
        <end position="916"/>
    </location>
</feature>
<reference evidence="10" key="1">
    <citation type="journal article" date="2007" name="Plant Cell">
        <title>Dothideomycete-plant interactions illuminated by genome sequencing and EST analysis of the wheat pathogen Stagonospora nodorum.</title>
        <authorList>
            <person name="Hane J.K."/>
            <person name="Lowe R.G."/>
            <person name="Solomon P.S."/>
            <person name="Tan K.C."/>
            <person name="Schoch C.L."/>
            <person name="Spatafora J.W."/>
            <person name="Crous P.W."/>
            <person name="Kodira C."/>
            <person name="Birren B.W."/>
            <person name="Galagan J.E."/>
            <person name="Torriani S.F."/>
            <person name="McDonald B.A."/>
            <person name="Oliver R.P."/>
        </authorList>
    </citation>
    <scope>NUCLEOTIDE SEQUENCE [LARGE SCALE GENOMIC DNA]</scope>
    <source>
        <strain evidence="10">SN15 / ATCC MYA-4574 / FGSC 10173</strain>
    </source>
</reference>
<dbReference type="AlphaFoldDB" id="Q0U6Q4"/>
<dbReference type="InterPro" id="IPR056884">
    <property type="entry name" value="NPHP3-like_N"/>
</dbReference>
<keyword evidence="4" id="KW-0862">Zinc</keyword>
<evidence type="ECO:0000313" key="10">
    <source>
        <dbReference type="Proteomes" id="UP000001055"/>
    </source>
</evidence>
<evidence type="ECO:0000256" key="6">
    <source>
        <dbReference type="PROSITE-ProRule" id="PRU00023"/>
    </source>
</evidence>
<keyword evidence="5 6" id="KW-0040">ANK repeat</keyword>
<dbReference type="PROSITE" id="PS50297">
    <property type="entry name" value="ANK_REP_REGION"/>
    <property type="match status" value="6"/>
</dbReference>
<evidence type="ECO:0000313" key="9">
    <source>
        <dbReference type="EMBL" id="EAT79858.1"/>
    </source>
</evidence>
<evidence type="ECO:0000256" key="4">
    <source>
        <dbReference type="ARBA" id="ARBA00022833"/>
    </source>
</evidence>
<feature type="repeat" description="ANK" evidence="6">
    <location>
        <begin position="1055"/>
        <end position="1079"/>
    </location>
</feature>
<dbReference type="PROSITE" id="PS50088">
    <property type="entry name" value="ANK_REPEAT"/>
    <property type="match status" value="8"/>
</dbReference>
<feature type="repeat" description="ANK" evidence="6">
    <location>
        <begin position="640"/>
        <end position="668"/>
    </location>
</feature>
<feature type="repeat" description="ANK" evidence="6">
    <location>
        <begin position="673"/>
        <end position="705"/>
    </location>
</feature>
<feature type="repeat" description="ANK" evidence="6">
    <location>
        <begin position="757"/>
        <end position="789"/>
    </location>
</feature>
<sequence length="1190" mass="132107">MDPLSITASIVALLQLSNKVISYLNDVEDASKDRAKCAIEATNLHSLLTSLRFRLEEGDASSPWYAAIRGLATKKGPLDQFKETLEVLQARITSGKGRFGQAIDVLTWKFKKEEVDLILQCMERLKTLIGIALQMDHFKLSQAISNDMTFVRGLMPSMQADLESIQQGLDRAQLDALKAWISPIDFLAQQSDILRHRHQNTGQWFLSAPEFTDWLDGATSNRTLFCPGMPGAGKTMLAAVTVDHLVTSVRTSTTGVAWLYCSYKSRIEQNVEALLEAILQQLVLANTPGVVQLAKQLQQHHNTRGSRPTKDELLETLQTSSAQLTRFYIVIDALDECAVENGTRRQLSACLAQMRNSTDVCLMVTSRHIPDIVQEFRDALKIEIRARDEDIKPFIQGQLDRLPRCVQHDPELPRMIQEKVAGAIDGMFLLARLYIDSLLDKRTKSKICSTLERLSKEVKTVERAYDHAIERLESQLPEDAALAKRVLTWIVYAERALTTSELCHALAVESGETSLDIDNILDEADVVSEYLEGIRETWSPGGQLYIAITCLTYLSFDTFRHGRCSSDGRLEDRLIKHPFFEYAAHNWGKHASSVQENLFDLAASILTDDGSMSSIVQATSVYRYGLHLTTGHWITEKDNDSRTCLYIAALHGHEHMVHMLLAKGVDVNEDCGRHGSALFAAVRMGHTGTVELLLDSGASIEAKAPKLRSILQIAFQNNDRTMALLLLQRGADAAITDQLQQTPLELAWVDAGSPGKEGWIPIHAAASKGYSQVVQILIENGTSPNTMDNRRWTPIMYAAQRGHVEAVRVLLLNKARLDIYDNNERGPIQMASYHGFPKVVEQLATFDPSLDMRDRRGSTALHEAAAQGHLDVVLLLLGRGADANICDNQKRTPIIAASSHGHAEVVRTLMHHGANLPATVFNGWPALTMAAHNGHDDIVEMLLPTCSGSQVASSIPVSFLFLLVEKGRLSTLQLINSQLKIDFACSDPHGGSLLHAAVLHRQYDTFTFLKDLGLDMFAIDQKGDDLICYAASSGSLPLLDAVRRYVPLTRASSERGWSPLHWACKVGAQSVVERLVQAGERGQSFATHQPASNWNPVDIAIYHGHMDMLQDLSSECKNALGPMTPGRKPAKIVANIMCDGCHHVVFGARFRCRTCYDFDYCFMCKPLPDHLHEGHGWDYDESLISTSDFE</sequence>
<dbReference type="Pfam" id="PF00569">
    <property type="entry name" value="ZZ"/>
    <property type="match status" value="1"/>
</dbReference>
<keyword evidence="3" id="KW-0863">Zinc-finger</keyword>
<evidence type="ECO:0000256" key="5">
    <source>
        <dbReference type="ARBA" id="ARBA00023043"/>
    </source>
</evidence>
<dbReference type="eggNOG" id="KOG0504">
    <property type="taxonomic scope" value="Eukaryota"/>
</dbReference>
<dbReference type="InParanoid" id="Q0U6Q4"/>
<dbReference type="Proteomes" id="UP000001055">
    <property type="component" value="Unassembled WGS sequence"/>
</dbReference>
<dbReference type="PANTHER" id="PTHR24123:SF33">
    <property type="entry name" value="PROTEIN HOS4"/>
    <property type="match status" value="1"/>
</dbReference>
<dbReference type="Pfam" id="PF12796">
    <property type="entry name" value="Ank_2"/>
    <property type="match status" value="3"/>
</dbReference>
<evidence type="ECO:0000256" key="3">
    <source>
        <dbReference type="ARBA" id="ARBA00022771"/>
    </source>
</evidence>
<dbReference type="Gene3D" id="3.40.50.300">
    <property type="entry name" value="P-loop containing nucleotide triphosphate hydrolases"/>
    <property type="match status" value="1"/>
</dbReference>
<dbReference type="EMBL" id="CH445347">
    <property type="protein sequence ID" value="EAT79858.1"/>
    <property type="molecule type" value="Genomic_DNA"/>
</dbReference>
<dbReference type="SMART" id="SM00248">
    <property type="entry name" value="ANK"/>
    <property type="match status" value="12"/>
</dbReference>
<dbReference type="Pfam" id="PF00023">
    <property type="entry name" value="Ank"/>
    <property type="match status" value="1"/>
</dbReference>
<dbReference type="RefSeq" id="XP_001802781.1">
    <property type="nucleotide sequence ID" value="XM_001802729.1"/>
</dbReference>
<dbReference type="Gene3D" id="3.30.60.90">
    <property type="match status" value="1"/>
</dbReference>
<dbReference type="GO" id="GO:0008270">
    <property type="term" value="F:zinc ion binding"/>
    <property type="evidence" value="ECO:0007669"/>
    <property type="project" value="UniProtKB-KW"/>
</dbReference>
<evidence type="ECO:0000256" key="1">
    <source>
        <dbReference type="ARBA" id="ARBA00022723"/>
    </source>
</evidence>
<dbReference type="InterPro" id="IPR002110">
    <property type="entry name" value="Ankyrin_rpt"/>
</dbReference>
<dbReference type="PRINTS" id="PR01415">
    <property type="entry name" value="ANKYRIN"/>
</dbReference>
<feature type="repeat" description="ANK" evidence="6">
    <location>
        <begin position="856"/>
        <end position="888"/>
    </location>
</feature>
<dbReference type="SUPFAM" id="SSF52540">
    <property type="entry name" value="P-loop containing nucleoside triphosphate hydrolases"/>
    <property type="match status" value="1"/>
</dbReference>
<dbReference type="VEuPathDB" id="FungiDB:JI435_102620"/>